<dbReference type="GO" id="GO:0016491">
    <property type="term" value="F:oxidoreductase activity"/>
    <property type="evidence" value="ECO:0007669"/>
    <property type="project" value="InterPro"/>
</dbReference>
<dbReference type="EMBL" id="CAJNJA010019919">
    <property type="protein sequence ID" value="CAE7452515.1"/>
    <property type="molecule type" value="Genomic_DNA"/>
</dbReference>
<evidence type="ECO:0000256" key="3">
    <source>
        <dbReference type="ARBA" id="ARBA00022989"/>
    </source>
</evidence>
<keyword evidence="2 5" id="KW-0812">Transmembrane</keyword>
<reference evidence="7" key="1">
    <citation type="submission" date="2021-02" db="EMBL/GenBank/DDBJ databases">
        <authorList>
            <person name="Dougan E. K."/>
            <person name="Rhodes N."/>
            <person name="Thang M."/>
            <person name="Chan C."/>
        </authorList>
    </citation>
    <scope>NUCLEOTIDE SEQUENCE</scope>
</reference>
<dbReference type="GO" id="GO:0005506">
    <property type="term" value="F:iron ion binding"/>
    <property type="evidence" value="ECO:0007669"/>
    <property type="project" value="InterPro"/>
</dbReference>
<keyword evidence="3 5" id="KW-1133">Transmembrane helix</keyword>
<dbReference type="GO" id="GO:0016020">
    <property type="term" value="C:membrane"/>
    <property type="evidence" value="ECO:0007669"/>
    <property type="project" value="UniProtKB-SubCell"/>
</dbReference>
<organism evidence="7 8">
    <name type="scientific">Symbiodinium necroappetens</name>
    <dbReference type="NCBI Taxonomy" id="1628268"/>
    <lineage>
        <taxon>Eukaryota</taxon>
        <taxon>Sar</taxon>
        <taxon>Alveolata</taxon>
        <taxon>Dinophyceae</taxon>
        <taxon>Suessiales</taxon>
        <taxon>Symbiodiniaceae</taxon>
        <taxon>Symbiodinium</taxon>
    </lineage>
</organism>
<protein>
    <submittedName>
        <fullName evidence="7">Ch25h protein</fullName>
    </submittedName>
</protein>
<keyword evidence="8" id="KW-1185">Reference proteome</keyword>
<comment type="subcellular location">
    <subcellularLocation>
        <location evidence="1">Membrane</location>
    </subcellularLocation>
</comment>
<dbReference type="InterPro" id="IPR006694">
    <property type="entry name" value="Fatty_acid_hydroxylase"/>
</dbReference>
<evidence type="ECO:0000256" key="2">
    <source>
        <dbReference type="ARBA" id="ARBA00022692"/>
    </source>
</evidence>
<evidence type="ECO:0000259" key="6">
    <source>
        <dbReference type="Pfam" id="PF04116"/>
    </source>
</evidence>
<feature type="transmembrane region" description="Helical" evidence="5">
    <location>
        <begin position="87"/>
        <end position="107"/>
    </location>
</feature>
<sequence>MEAKRPMSRRKLTRAGEQLKSLLDPIILPTVDQFPQITCGFLIAFHVCFILLAGQILNLFWKSGSPGSLLQGPYDFVRQLPGASSPLFFVVPYAVTHVLTCSVYLLLDWWRPTAVQKMMAQNRPAGDWGGPDLGLARTLLTQLSVLPFTGSVAALMIIRGGPVPYTSPWVATCLDACHLELPERAPSVVELVVHVAFCLVITDIAYGYLHWQMHRHRSLWKHIHSLHHEYKETFVTVGPHVQFMEFLSVFTFGVFAPAACGAHPLTCWVWYVLFTQMSLEAHTGWRQTPLGYLMNLLTFGNFGGSMHHHLHHAVVWGNYAPFLTYLDRLVGTEVEDVGHQVTGDAAPHAAVEVLETTLYKEVDFQASCEAAATPRLEEQKVLHLMGSAARTRTPPPRKLD</sequence>
<name>A0A812RVX3_9DINO</name>
<evidence type="ECO:0000256" key="4">
    <source>
        <dbReference type="ARBA" id="ARBA00023136"/>
    </source>
</evidence>
<feature type="domain" description="Fatty acid hydroxylase" evidence="6">
    <location>
        <begin position="196"/>
        <end position="332"/>
    </location>
</feature>
<evidence type="ECO:0000256" key="5">
    <source>
        <dbReference type="SAM" id="Phobius"/>
    </source>
</evidence>
<dbReference type="AlphaFoldDB" id="A0A812RVX3"/>
<evidence type="ECO:0000313" key="7">
    <source>
        <dbReference type="EMBL" id="CAE7452515.1"/>
    </source>
</evidence>
<keyword evidence="4 5" id="KW-0472">Membrane</keyword>
<dbReference type="GO" id="GO:0008610">
    <property type="term" value="P:lipid biosynthetic process"/>
    <property type="evidence" value="ECO:0007669"/>
    <property type="project" value="InterPro"/>
</dbReference>
<comment type="caution">
    <text evidence="7">The sequence shown here is derived from an EMBL/GenBank/DDBJ whole genome shotgun (WGS) entry which is preliminary data.</text>
</comment>
<feature type="transmembrane region" description="Helical" evidence="5">
    <location>
        <begin position="191"/>
        <end position="211"/>
    </location>
</feature>
<proteinExistence type="predicted"/>
<dbReference type="OrthoDB" id="1658724at2759"/>
<dbReference type="PANTHER" id="PTHR11863">
    <property type="entry name" value="STEROL DESATURASE"/>
    <property type="match status" value="1"/>
</dbReference>
<dbReference type="InterPro" id="IPR050307">
    <property type="entry name" value="Sterol_Desaturase_Related"/>
</dbReference>
<gene>
    <name evidence="7" type="primary">Ch25h</name>
    <name evidence="7" type="ORF">SNEC2469_LOCUS12554</name>
</gene>
<evidence type="ECO:0000313" key="8">
    <source>
        <dbReference type="Proteomes" id="UP000601435"/>
    </source>
</evidence>
<feature type="transmembrane region" description="Helical" evidence="5">
    <location>
        <begin position="41"/>
        <end position="61"/>
    </location>
</feature>
<evidence type="ECO:0000256" key="1">
    <source>
        <dbReference type="ARBA" id="ARBA00004370"/>
    </source>
</evidence>
<accession>A0A812RVX3</accession>
<dbReference type="Pfam" id="PF04116">
    <property type="entry name" value="FA_hydroxylase"/>
    <property type="match status" value="1"/>
</dbReference>
<dbReference type="Proteomes" id="UP000601435">
    <property type="component" value="Unassembled WGS sequence"/>
</dbReference>